<evidence type="ECO:0000313" key="3">
    <source>
        <dbReference type="Proteomes" id="UP001373496"/>
    </source>
</evidence>
<evidence type="ECO:0000313" key="2">
    <source>
        <dbReference type="EMBL" id="MEI4279270.1"/>
    </source>
</evidence>
<sequence>MRLADPPAHRPGRGVRVPRRLVRPGLAARRPGPVRRAGHRDRARRPGLCTFETLLRLHELADPVLWRIAEVVHAADLDDDLFDAPEAPGVDAVVRGLTMTGTDP</sequence>
<dbReference type="EMBL" id="JBAPLV010000012">
    <property type="protein sequence ID" value="MEI4279270.1"/>
    <property type="molecule type" value="Genomic_DNA"/>
</dbReference>
<feature type="domain" description="ChrB C-terminal" evidence="1">
    <location>
        <begin position="45"/>
        <end position="101"/>
    </location>
</feature>
<dbReference type="Proteomes" id="UP001373496">
    <property type="component" value="Unassembled WGS sequence"/>
</dbReference>
<proteinExistence type="predicted"/>
<keyword evidence="3" id="KW-1185">Reference proteome</keyword>
<reference evidence="2 3" key="1">
    <citation type="submission" date="2024-03" db="EMBL/GenBank/DDBJ databases">
        <title>Draft genome sequence of Klenkia terrae.</title>
        <authorList>
            <person name="Duangmal K."/>
            <person name="Chantavorakit T."/>
        </authorList>
    </citation>
    <scope>NUCLEOTIDE SEQUENCE [LARGE SCALE GENOMIC DNA]</scope>
    <source>
        <strain evidence="2 3">JCM 17786</strain>
    </source>
</reference>
<evidence type="ECO:0000259" key="1">
    <source>
        <dbReference type="Pfam" id="PF09828"/>
    </source>
</evidence>
<gene>
    <name evidence="2" type="ORF">UXQ13_12410</name>
</gene>
<comment type="caution">
    <text evidence="2">The sequence shown here is derived from an EMBL/GenBank/DDBJ whole genome shotgun (WGS) entry which is preliminary data.</text>
</comment>
<dbReference type="Pfam" id="PF09828">
    <property type="entry name" value="ChrB_C"/>
    <property type="match status" value="1"/>
</dbReference>
<accession>A0ABU8E9G2</accession>
<organism evidence="2 3">
    <name type="scientific">Klenkia terrae</name>
    <dbReference type="NCBI Taxonomy" id="1052259"/>
    <lineage>
        <taxon>Bacteria</taxon>
        <taxon>Bacillati</taxon>
        <taxon>Actinomycetota</taxon>
        <taxon>Actinomycetes</taxon>
        <taxon>Geodermatophilales</taxon>
        <taxon>Geodermatophilaceae</taxon>
        <taxon>Klenkia</taxon>
    </lineage>
</organism>
<dbReference type="InterPro" id="IPR018634">
    <property type="entry name" value="ChrB_C"/>
</dbReference>
<name>A0ABU8E9G2_9ACTN</name>
<protein>
    <submittedName>
        <fullName evidence="2">Chromate resistance protein ChrB domain-containing protein</fullName>
    </submittedName>
</protein>